<dbReference type="InterPro" id="IPR029058">
    <property type="entry name" value="AB_hydrolase_fold"/>
</dbReference>
<dbReference type="SUPFAM" id="SSF53474">
    <property type="entry name" value="alpha/beta-Hydrolases"/>
    <property type="match status" value="1"/>
</dbReference>
<name>A0AAD4KUE3_9EURO</name>
<keyword evidence="4" id="KW-1185">Reference proteome</keyword>
<dbReference type="PANTHER" id="PTHR48070">
    <property type="entry name" value="ESTERASE OVCA2"/>
    <property type="match status" value="1"/>
</dbReference>
<evidence type="ECO:0000313" key="3">
    <source>
        <dbReference type="EMBL" id="KAH8701067.1"/>
    </source>
</evidence>
<dbReference type="GO" id="GO:0016787">
    <property type="term" value="F:hydrolase activity"/>
    <property type="evidence" value="ECO:0007669"/>
    <property type="project" value="UniProtKB-KW"/>
</dbReference>
<gene>
    <name evidence="3" type="ORF">BGW36DRAFT_375515</name>
</gene>
<dbReference type="PANTHER" id="PTHR48070:SF7">
    <property type="entry name" value="SERINE HYDROLASE FSH DOMAIN-CONTAINING PROTEIN-RELATED"/>
    <property type="match status" value="1"/>
</dbReference>
<organism evidence="3 4">
    <name type="scientific">Talaromyces proteolyticus</name>
    <dbReference type="NCBI Taxonomy" id="1131652"/>
    <lineage>
        <taxon>Eukaryota</taxon>
        <taxon>Fungi</taxon>
        <taxon>Dikarya</taxon>
        <taxon>Ascomycota</taxon>
        <taxon>Pezizomycotina</taxon>
        <taxon>Eurotiomycetes</taxon>
        <taxon>Eurotiomycetidae</taxon>
        <taxon>Eurotiales</taxon>
        <taxon>Trichocomaceae</taxon>
        <taxon>Talaromyces</taxon>
        <taxon>Talaromyces sect. Bacilispori</taxon>
    </lineage>
</organism>
<dbReference type="Pfam" id="PF03959">
    <property type="entry name" value="FSH1"/>
    <property type="match status" value="1"/>
</dbReference>
<evidence type="ECO:0000313" key="4">
    <source>
        <dbReference type="Proteomes" id="UP001201262"/>
    </source>
</evidence>
<dbReference type="RefSeq" id="XP_046074773.1">
    <property type="nucleotide sequence ID" value="XM_046215774.1"/>
</dbReference>
<evidence type="ECO:0000259" key="2">
    <source>
        <dbReference type="Pfam" id="PF03959"/>
    </source>
</evidence>
<accession>A0AAD4KUE3</accession>
<dbReference type="InterPro" id="IPR005645">
    <property type="entry name" value="FSH-like_dom"/>
</dbReference>
<proteinExistence type="predicted"/>
<dbReference type="GO" id="GO:0005737">
    <property type="term" value="C:cytoplasm"/>
    <property type="evidence" value="ECO:0007669"/>
    <property type="project" value="TreeGrafter"/>
</dbReference>
<keyword evidence="1 3" id="KW-0378">Hydrolase</keyword>
<protein>
    <submittedName>
        <fullName evidence="3">Serine hydrolase FSH</fullName>
    </submittedName>
</protein>
<dbReference type="InterPro" id="IPR050593">
    <property type="entry name" value="LovG"/>
</dbReference>
<dbReference type="EMBL" id="JAJTJA010000004">
    <property type="protein sequence ID" value="KAH8701067.1"/>
    <property type="molecule type" value="Genomic_DNA"/>
</dbReference>
<sequence length="253" mass="28009">MKFLCLHGAGTSSEVLEIQLGPVRDALKAHVDFEYYDGFLEVDTVEEIKNVFKGPFFTWYSPGLGGKTLVEAKAELLDLIESDGPFDACLGFSQGAGLLAAVIMDYQKTHPFSPNLFRLAIFICAAAPVLVVKSEEDAGFDYRPSAESMAHLTEAWKGPYVPGHEPRPNEEWNIFIAEKVRKAGLAIRIPTAHIYGSNDEGVSESLRLRDMCDERRRVEFDHGRGHEVPRAPKLVSQMAETINRAITNALTAV</sequence>
<feature type="domain" description="Serine hydrolase" evidence="2">
    <location>
        <begin position="2"/>
        <end position="237"/>
    </location>
</feature>
<dbReference type="AlphaFoldDB" id="A0AAD4KUE3"/>
<dbReference type="Proteomes" id="UP001201262">
    <property type="component" value="Unassembled WGS sequence"/>
</dbReference>
<dbReference type="Gene3D" id="3.40.50.1820">
    <property type="entry name" value="alpha/beta hydrolase"/>
    <property type="match status" value="1"/>
</dbReference>
<dbReference type="GeneID" id="70246061"/>
<reference evidence="3" key="1">
    <citation type="submission" date="2021-12" db="EMBL/GenBank/DDBJ databases">
        <title>Convergent genome expansion in fungi linked to evolution of root-endophyte symbiosis.</title>
        <authorList>
            <consortium name="DOE Joint Genome Institute"/>
            <person name="Ke Y.-H."/>
            <person name="Bonito G."/>
            <person name="Liao H.-L."/>
            <person name="Looney B."/>
            <person name="Rojas-Flechas A."/>
            <person name="Nash J."/>
            <person name="Hameed K."/>
            <person name="Schadt C."/>
            <person name="Martin F."/>
            <person name="Crous P.W."/>
            <person name="Miettinen O."/>
            <person name="Magnuson J.K."/>
            <person name="Labbe J."/>
            <person name="Jacobson D."/>
            <person name="Doktycz M.J."/>
            <person name="Veneault-Fourrey C."/>
            <person name="Kuo A."/>
            <person name="Mondo S."/>
            <person name="Calhoun S."/>
            <person name="Riley R."/>
            <person name="Ohm R."/>
            <person name="LaButti K."/>
            <person name="Andreopoulos B."/>
            <person name="Pangilinan J."/>
            <person name="Nolan M."/>
            <person name="Tritt A."/>
            <person name="Clum A."/>
            <person name="Lipzen A."/>
            <person name="Daum C."/>
            <person name="Barry K."/>
            <person name="Grigoriev I.V."/>
            <person name="Vilgalys R."/>
        </authorList>
    </citation>
    <scope>NUCLEOTIDE SEQUENCE</scope>
    <source>
        <strain evidence="3">PMI_201</strain>
    </source>
</reference>
<dbReference type="GO" id="GO:0019748">
    <property type="term" value="P:secondary metabolic process"/>
    <property type="evidence" value="ECO:0007669"/>
    <property type="project" value="TreeGrafter"/>
</dbReference>
<dbReference type="GO" id="GO:0005634">
    <property type="term" value="C:nucleus"/>
    <property type="evidence" value="ECO:0007669"/>
    <property type="project" value="TreeGrafter"/>
</dbReference>
<evidence type="ECO:0000256" key="1">
    <source>
        <dbReference type="ARBA" id="ARBA00022801"/>
    </source>
</evidence>
<comment type="caution">
    <text evidence="3">The sequence shown here is derived from an EMBL/GenBank/DDBJ whole genome shotgun (WGS) entry which is preliminary data.</text>
</comment>